<dbReference type="eggNOG" id="COG1652">
    <property type="taxonomic scope" value="Bacteria"/>
</dbReference>
<dbReference type="InterPro" id="IPR036388">
    <property type="entry name" value="WH-like_DNA-bd_sf"/>
</dbReference>
<comment type="caution">
    <text evidence="9">The sequence shown here is derived from an EMBL/GenBank/DDBJ whole genome shotgun (WGS) entry which is preliminary data.</text>
</comment>
<keyword evidence="10" id="KW-1185">Reference proteome</keyword>
<dbReference type="EMBL" id="AYXG01000004">
    <property type="protein sequence ID" value="EWC64540.1"/>
    <property type="molecule type" value="Genomic_DNA"/>
</dbReference>
<dbReference type="Gene3D" id="1.10.10.10">
    <property type="entry name" value="Winged helix-like DNA-binding domain superfamily/Winged helix DNA-binding domain"/>
    <property type="match status" value="1"/>
</dbReference>
<feature type="transmembrane region" description="Helical" evidence="6">
    <location>
        <begin position="42"/>
        <end position="65"/>
    </location>
</feature>
<evidence type="ECO:0000256" key="2">
    <source>
        <dbReference type="ARBA" id="ARBA00023015"/>
    </source>
</evidence>
<dbReference type="SMART" id="SM00862">
    <property type="entry name" value="Trans_reg_C"/>
    <property type="match status" value="1"/>
</dbReference>
<evidence type="ECO:0000259" key="8">
    <source>
        <dbReference type="SMART" id="SM01043"/>
    </source>
</evidence>
<reference evidence="9 10" key="1">
    <citation type="journal article" date="2014" name="Genome Announc.">
        <title>Draft Genome Sequence of the Antitrypanosomally Active Sponge-Associated Bacterium Actinokineospora sp. Strain EG49.</title>
        <authorList>
            <person name="Harjes J."/>
            <person name="Ryu T."/>
            <person name="Abdelmohsen U.R."/>
            <person name="Moitinho-Silva L."/>
            <person name="Horn H."/>
            <person name="Ravasi T."/>
            <person name="Hentschel U."/>
        </authorList>
    </citation>
    <scope>NUCLEOTIDE SEQUENCE [LARGE SCALE GENOMIC DNA]</scope>
    <source>
        <strain evidence="9 10">EG49</strain>
    </source>
</reference>
<feature type="compositionally biased region" description="Low complexity" evidence="5">
    <location>
        <begin position="654"/>
        <end position="663"/>
    </location>
</feature>
<proteinExistence type="inferred from homology"/>
<evidence type="ECO:0000256" key="1">
    <source>
        <dbReference type="ARBA" id="ARBA00005820"/>
    </source>
</evidence>
<dbReference type="CDD" id="cd00118">
    <property type="entry name" value="LysM"/>
    <property type="match status" value="1"/>
</dbReference>
<name>W7IUD1_9PSEU</name>
<feature type="transmembrane region" description="Helical" evidence="6">
    <location>
        <begin position="6"/>
        <end position="30"/>
    </location>
</feature>
<feature type="compositionally biased region" description="Basic and acidic residues" evidence="5">
    <location>
        <begin position="621"/>
        <end position="632"/>
    </location>
</feature>
<dbReference type="AlphaFoldDB" id="W7IUD1"/>
<evidence type="ECO:0000313" key="9">
    <source>
        <dbReference type="EMBL" id="EWC64540.1"/>
    </source>
</evidence>
<feature type="region of interest" description="Disordered" evidence="5">
    <location>
        <begin position="600"/>
        <end position="715"/>
    </location>
</feature>
<keyword evidence="4" id="KW-0804">Transcription</keyword>
<feature type="compositionally biased region" description="Basic and acidic residues" evidence="5">
    <location>
        <begin position="368"/>
        <end position="381"/>
    </location>
</feature>
<dbReference type="Gene3D" id="1.25.40.10">
    <property type="entry name" value="Tetratricopeptide repeat domain"/>
    <property type="match status" value="1"/>
</dbReference>
<dbReference type="InterPro" id="IPR018392">
    <property type="entry name" value="LysM"/>
</dbReference>
<feature type="compositionally biased region" description="Low complexity" evidence="5">
    <location>
        <begin position="973"/>
        <end position="984"/>
    </location>
</feature>
<feature type="region of interest" description="Disordered" evidence="5">
    <location>
        <begin position="354"/>
        <end position="386"/>
    </location>
</feature>
<keyword evidence="2" id="KW-0805">Transcription regulation</keyword>
<feature type="compositionally biased region" description="Basic and acidic residues" evidence="5">
    <location>
        <begin position="600"/>
        <end position="611"/>
    </location>
</feature>
<feature type="region of interest" description="Disordered" evidence="5">
    <location>
        <begin position="970"/>
        <end position="991"/>
    </location>
</feature>
<feature type="region of interest" description="Disordered" evidence="5">
    <location>
        <begin position="237"/>
        <end position="287"/>
    </location>
</feature>
<dbReference type="PANTHER" id="PTHR35807">
    <property type="entry name" value="TRANSCRIPTIONAL REGULATOR REDD-RELATED"/>
    <property type="match status" value="1"/>
</dbReference>
<dbReference type="InterPro" id="IPR011990">
    <property type="entry name" value="TPR-like_helical_dom_sf"/>
</dbReference>
<dbReference type="SMART" id="SM01043">
    <property type="entry name" value="BTAD"/>
    <property type="match status" value="1"/>
</dbReference>
<evidence type="ECO:0000256" key="3">
    <source>
        <dbReference type="ARBA" id="ARBA00023125"/>
    </source>
</evidence>
<keyword evidence="6" id="KW-0472">Membrane</keyword>
<dbReference type="STRING" id="909613.UO65_0147"/>
<dbReference type="SUPFAM" id="SSF46894">
    <property type="entry name" value="C-terminal effector domain of the bipartite response regulators"/>
    <property type="match status" value="1"/>
</dbReference>
<dbReference type="PATRIC" id="fig|909613.9.peg.153"/>
<comment type="similarity">
    <text evidence="1">Belongs to the AfsR/DnrI/RedD regulatory family.</text>
</comment>
<keyword evidence="6" id="KW-1133">Transmembrane helix</keyword>
<dbReference type="InterPro" id="IPR005158">
    <property type="entry name" value="BTAD"/>
</dbReference>
<dbReference type="GO" id="GO:0000160">
    <property type="term" value="P:phosphorelay signal transduction system"/>
    <property type="evidence" value="ECO:0007669"/>
    <property type="project" value="InterPro"/>
</dbReference>
<feature type="transmembrane region" description="Helical" evidence="6">
    <location>
        <begin position="301"/>
        <end position="318"/>
    </location>
</feature>
<dbReference type="InterPro" id="IPR016032">
    <property type="entry name" value="Sig_transdc_resp-reg_C-effctor"/>
</dbReference>
<organism evidence="9 10">
    <name type="scientific">Actinokineospora spheciospongiae</name>
    <dbReference type="NCBI Taxonomy" id="909613"/>
    <lineage>
        <taxon>Bacteria</taxon>
        <taxon>Bacillati</taxon>
        <taxon>Actinomycetota</taxon>
        <taxon>Actinomycetes</taxon>
        <taxon>Pseudonocardiales</taxon>
        <taxon>Pseudonocardiaceae</taxon>
        <taxon>Actinokineospora</taxon>
    </lineage>
</organism>
<evidence type="ECO:0000313" key="10">
    <source>
        <dbReference type="Proteomes" id="UP000019277"/>
    </source>
</evidence>
<feature type="compositionally biased region" description="Pro residues" evidence="5">
    <location>
        <begin position="694"/>
        <end position="705"/>
    </location>
</feature>
<dbReference type="Proteomes" id="UP000019277">
    <property type="component" value="Unassembled WGS sequence"/>
</dbReference>
<dbReference type="InterPro" id="IPR036779">
    <property type="entry name" value="LysM_dom_sf"/>
</dbReference>
<evidence type="ECO:0000256" key="4">
    <source>
        <dbReference type="ARBA" id="ARBA00023163"/>
    </source>
</evidence>
<dbReference type="SUPFAM" id="SSF48452">
    <property type="entry name" value="TPR-like"/>
    <property type="match status" value="1"/>
</dbReference>
<feature type="compositionally biased region" description="Pro residues" evidence="5">
    <location>
        <begin position="252"/>
        <end position="277"/>
    </location>
</feature>
<dbReference type="InterPro" id="IPR051677">
    <property type="entry name" value="AfsR-DnrI-RedD_regulator"/>
</dbReference>
<gene>
    <name evidence="9" type="ORF">UO65_0147</name>
</gene>
<dbReference type="eggNOG" id="COG3629">
    <property type="taxonomic scope" value="Bacteria"/>
</dbReference>
<feature type="domain" description="OmpR/PhoB-type" evidence="7">
    <location>
        <begin position="744"/>
        <end position="821"/>
    </location>
</feature>
<accession>W7IUD1</accession>
<evidence type="ECO:0000256" key="6">
    <source>
        <dbReference type="SAM" id="Phobius"/>
    </source>
</evidence>
<dbReference type="GO" id="GO:0003677">
    <property type="term" value="F:DNA binding"/>
    <property type="evidence" value="ECO:0007669"/>
    <property type="project" value="UniProtKB-KW"/>
</dbReference>
<dbReference type="PANTHER" id="PTHR35807:SF1">
    <property type="entry name" value="TRANSCRIPTIONAL REGULATOR REDD"/>
    <property type="match status" value="1"/>
</dbReference>
<dbReference type="GO" id="GO:0006355">
    <property type="term" value="P:regulation of DNA-templated transcription"/>
    <property type="evidence" value="ECO:0007669"/>
    <property type="project" value="InterPro"/>
</dbReference>
<keyword evidence="3" id="KW-0238">DNA-binding</keyword>
<dbReference type="Gene3D" id="3.10.350.10">
    <property type="entry name" value="LysM domain"/>
    <property type="match status" value="1"/>
</dbReference>
<feature type="compositionally biased region" description="Basic and acidic residues" evidence="5">
    <location>
        <begin position="673"/>
        <end position="686"/>
    </location>
</feature>
<sequence length="991" mass="104446">MVRGGLAAVVLLALLVGMPWALTLFVGWPLPDHLPSWAQVQGVLLGPMTTTFLLDVLACLCWITWAAFTLDLARCAADLARGGFDTARLPEFTATTPVRALAGVLLATVLLSVSGNRAAPATSSSTPLGTGAQIVAGAAVRQHPPAAEVVVHATHAARASTVGTPARLESVLVLAPRNGVHDSLWRIAARTLGDGARWPEIFEINKGKPQPNGRTLTTPSLIFPGEELALPREAHAPVVPPQQAPNPGRSVPAPPATSAPPVGIPPSTPVTPAPPTRQAPLATNNTPAPAGDVGFRWGAELYVGFGLIAAISAALLTVRRRHRARYRPGSGDRDDLPVAPVVYRLRLAHLRTEQDTTGLDPADPDLDAADHGSHPGGEEHGRARRVPPPFVVGEPHTGAGHDGVLTAGLGVRDGREIALNLATARGLGLLGPGAVAAARALLLTALTTAPDHRTPPMGQVVVAADDLAAVLGRDAARGRLPSAVRVTADLDAALDAVEAETLVRASTNRGAGPGEWPPLLLVATPPAHLRRLQAVLDNGAPFAITGLLLGQWQPGVSAYVRENGTISATSPGVGEGLRGTRMFHLGGGDTTDLLDLLRHAEPDPPAAHDHGGTPPAPRPRRGAEHPAAETRRAPQPGNEALSTTPPDTALEITSSPDHSPSGPGHRRPTAMREVPDHQAAHQHADQVEDEPTPTAKPAPPAPAAPPALTVLGEEGKNPTVTITVLGGLRVHWHPHPDTNDTPREITEALQPRTQELLVLLSLHPDGVTRDRLVSALWNEEPPARPTNALHTALSRMRHALATATDAAVTDIVSVGNGRYRLDPATVRVDYHRFARAVAARRAASTDAARITAYREVIDSYGGPLAEGMEHEWIEPAREAIRRDAIDAVAALARALIDSDPHQTLDLLEIARSFDPHNELLYRDIMRLQQRLGQLDAIPRTLTLLTTRLAEIDTAPTPQAHDLATRLAQRHNDNPTTATTTTPNNHGHSAAG</sequence>
<evidence type="ECO:0000256" key="5">
    <source>
        <dbReference type="SAM" id="MobiDB-lite"/>
    </source>
</evidence>
<protein>
    <submittedName>
        <fullName evidence="9">Putative large membrane protein</fullName>
    </submittedName>
</protein>
<dbReference type="InterPro" id="IPR001867">
    <property type="entry name" value="OmpR/PhoB-type_DNA-bd"/>
</dbReference>
<feature type="domain" description="Bacterial transcriptional activator" evidence="8">
    <location>
        <begin position="828"/>
        <end position="967"/>
    </location>
</feature>
<dbReference type="Pfam" id="PF03704">
    <property type="entry name" value="BTAD"/>
    <property type="match status" value="1"/>
</dbReference>
<evidence type="ECO:0000259" key="7">
    <source>
        <dbReference type="SMART" id="SM00862"/>
    </source>
</evidence>
<keyword evidence="6" id="KW-0812">Transmembrane</keyword>